<name>A0ABV8MII6_9NEIS</name>
<protein>
    <submittedName>
        <fullName evidence="2">AAA family ATPase</fullName>
    </submittedName>
</protein>
<sequence>MTTYGTATENKISEVVAACSRHGSSSIVALAGVPGTGKSFVASIAAQRFSDEPLLVREIQFHQSFSYEEFIEGLRIDESSGVAVVPGIFLEWNQRALEDPDNRYVLLIEELTRANLPAVLGELMTYLEHRERPFLTVYSRKPVRVATNLTLLATYNPTDRSAIELDAALIRRLRIIRCPPDVGQLGEMLSGTGLPVPVVGKLRGLFEACKIKFPDQYEHLMPFGHGIFAGVTQEQPDLHRLWVERIEHLLRRPLVEPHPFTDVIEENYPWRDPAYQVQPTV</sequence>
<dbReference type="InterPro" id="IPR027417">
    <property type="entry name" value="P-loop_NTPase"/>
</dbReference>
<proteinExistence type="predicted"/>
<dbReference type="PANTHER" id="PTHR37291:SF1">
    <property type="entry name" value="TYPE IV METHYL-DIRECTED RESTRICTION ENZYME ECOKMCRB SUBUNIT"/>
    <property type="match status" value="1"/>
</dbReference>
<gene>
    <name evidence="2" type="ORF">ACFOW7_01145</name>
</gene>
<dbReference type="InterPro" id="IPR052934">
    <property type="entry name" value="Methyl-DNA_Rec/Restrict_Enz"/>
</dbReference>
<dbReference type="Pfam" id="PF07728">
    <property type="entry name" value="AAA_5"/>
    <property type="match status" value="1"/>
</dbReference>
<comment type="caution">
    <text evidence="2">The sequence shown here is derived from an EMBL/GenBank/DDBJ whole genome shotgun (WGS) entry which is preliminary data.</text>
</comment>
<dbReference type="Gene3D" id="3.40.50.300">
    <property type="entry name" value="P-loop containing nucleotide triphosphate hydrolases"/>
    <property type="match status" value="1"/>
</dbReference>
<evidence type="ECO:0000313" key="3">
    <source>
        <dbReference type="Proteomes" id="UP001595791"/>
    </source>
</evidence>
<dbReference type="InterPro" id="IPR003593">
    <property type="entry name" value="AAA+_ATPase"/>
</dbReference>
<dbReference type="SMART" id="SM00382">
    <property type="entry name" value="AAA"/>
    <property type="match status" value="1"/>
</dbReference>
<reference evidence="3" key="1">
    <citation type="journal article" date="2019" name="Int. J. Syst. Evol. Microbiol.">
        <title>The Global Catalogue of Microorganisms (GCM) 10K type strain sequencing project: providing services to taxonomists for standard genome sequencing and annotation.</title>
        <authorList>
            <consortium name="The Broad Institute Genomics Platform"/>
            <consortium name="The Broad Institute Genome Sequencing Center for Infectious Disease"/>
            <person name="Wu L."/>
            <person name="Ma J."/>
        </authorList>
    </citation>
    <scope>NUCLEOTIDE SEQUENCE [LARGE SCALE GENOMIC DNA]</scope>
    <source>
        <strain evidence="3">LMG 29894</strain>
    </source>
</reference>
<accession>A0ABV8MII6</accession>
<keyword evidence="3" id="KW-1185">Reference proteome</keyword>
<dbReference type="RefSeq" id="WP_378160138.1">
    <property type="nucleotide sequence ID" value="NZ_JBHSBU010000001.1"/>
</dbReference>
<dbReference type="SUPFAM" id="SSF52540">
    <property type="entry name" value="P-loop containing nucleoside triphosphate hydrolases"/>
    <property type="match status" value="1"/>
</dbReference>
<dbReference type="InterPro" id="IPR011704">
    <property type="entry name" value="ATPase_dyneun-rel_AAA"/>
</dbReference>
<dbReference type="EMBL" id="JBHSBU010000001">
    <property type="protein sequence ID" value="MFC4157952.1"/>
    <property type="molecule type" value="Genomic_DNA"/>
</dbReference>
<evidence type="ECO:0000313" key="2">
    <source>
        <dbReference type="EMBL" id="MFC4157952.1"/>
    </source>
</evidence>
<evidence type="ECO:0000259" key="1">
    <source>
        <dbReference type="SMART" id="SM00382"/>
    </source>
</evidence>
<organism evidence="2 3">
    <name type="scientific">Chitinimonas lacunae</name>
    <dbReference type="NCBI Taxonomy" id="1963018"/>
    <lineage>
        <taxon>Bacteria</taxon>
        <taxon>Pseudomonadati</taxon>
        <taxon>Pseudomonadota</taxon>
        <taxon>Betaproteobacteria</taxon>
        <taxon>Neisseriales</taxon>
        <taxon>Chitinibacteraceae</taxon>
        <taxon>Chitinimonas</taxon>
    </lineage>
</organism>
<feature type="domain" description="AAA+ ATPase" evidence="1">
    <location>
        <begin position="24"/>
        <end position="183"/>
    </location>
</feature>
<dbReference type="Proteomes" id="UP001595791">
    <property type="component" value="Unassembled WGS sequence"/>
</dbReference>
<dbReference type="PANTHER" id="PTHR37291">
    <property type="entry name" value="5-METHYLCYTOSINE-SPECIFIC RESTRICTION ENZYME B"/>
    <property type="match status" value="1"/>
</dbReference>